<evidence type="ECO:0000313" key="2">
    <source>
        <dbReference type="Proteomes" id="UP001055879"/>
    </source>
</evidence>
<proteinExistence type="predicted"/>
<reference evidence="2" key="1">
    <citation type="journal article" date="2022" name="Mol. Ecol. Resour.">
        <title>The genomes of chicory, endive, great burdock and yacon provide insights into Asteraceae palaeo-polyploidization history and plant inulin production.</title>
        <authorList>
            <person name="Fan W."/>
            <person name="Wang S."/>
            <person name="Wang H."/>
            <person name="Wang A."/>
            <person name="Jiang F."/>
            <person name="Liu H."/>
            <person name="Zhao H."/>
            <person name="Xu D."/>
            <person name="Zhang Y."/>
        </authorList>
    </citation>
    <scope>NUCLEOTIDE SEQUENCE [LARGE SCALE GENOMIC DNA]</scope>
    <source>
        <strain evidence="2">cv. Niubang</strain>
    </source>
</reference>
<protein>
    <submittedName>
        <fullName evidence="1">Uncharacterized protein</fullName>
    </submittedName>
</protein>
<keyword evidence="2" id="KW-1185">Reference proteome</keyword>
<name>A0ACB9FJD9_ARCLA</name>
<accession>A0ACB9FJD9</accession>
<organism evidence="1 2">
    <name type="scientific">Arctium lappa</name>
    <name type="common">Greater burdock</name>
    <name type="synonym">Lappa major</name>
    <dbReference type="NCBI Taxonomy" id="4217"/>
    <lineage>
        <taxon>Eukaryota</taxon>
        <taxon>Viridiplantae</taxon>
        <taxon>Streptophyta</taxon>
        <taxon>Embryophyta</taxon>
        <taxon>Tracheophyta</taxon>
        <taxon>Spermatophyta</taxon>
        <taxon>Magnoliopsida</taxon>
        <taxon>eudicotyledons</taxon>
        <taxon>Gunneridae</taxon>
        <taxon>Pentapetalae</taxon>
        <taxon>asterids</taxon>
        <taxon>campanulids</taxon>
        <taxon>Asterales</taxon>
        <taxon>Asteraceae</taxon>
        <taxon>Carduoideae</taxon>
        <taxon>Cardueae</taxon>
        <taxon>Arctiinae</taxon>
        <taxon>Arctium</taxon>
    </lineage>
</organism>
<reference evidence="1 2" key="2">
    <citation type="journal article" date="2022" name="Mol. Ecol. Resour.">
        <title>The genomes of chicory, endive, great burdock and yacon provide insights into Asteraceae paleo-polyploidization history and plant inulin production.</title>
        <authorList>
            <person name="Fan W."/>
            <person name="Wang S."/>
            <person name="Wang H."/>
            <person name="Wang A."/>
            <person name="Jiang F."/>
            <person name="Liu H."/>
            <person name="Zhao H."/>
            <person name="Xu D."/>
            <person name="Zhang Y."/>
        </authorList>
    </citation>
    <scope>NUCLEOTIDE SEQUENCE [LARGE SCALE GENOMIC DNA]</scope>
    <source>
        <strain evidence="2">cv. Niubang</strain>
    </source>
</reference>
<dbReference type="EMBL" id="CM042047">
    <property type="protein sequence ID" value="KAI3771270.1"/>
    <property type="molecule type" value="Genomic_DNA"/>
</dbReference>
<evidence type="ECO:0000313" key="1">
    <source>
        <dbReference type="EMBL" id="KAI3771270.1"/>
    </source>
</evidence>
<sequence length="201" mass="22835">MESTTLYDDDGAANNQSKKVTTTIQIAMVRLEDEFHNILISHATPIETESLTKSISSTHLTSRTTSSIDEFTDADNYSTRGEDDTVFRNGSSSLLERGESNTTTASYRSMSSIREIDLIPCDNIHDLCCIVEHMIDVGYFRECVQVYDSVQRSAIDSNFKELDVEKLSIDNIQRLEWEALNIWVGWISSCRQAVFRYLPKL</sequence>
<dbReference type="Proteomes" id="UP001055879">
    <property type="component" value="Linkage Group LG01"/>
</dbReference>
<comment type="caution">
    <text evidence="1">The sequence shown here is derived from an EMBL/GenBank/DDBJ whole genome shotgun (WGS) entry which is preliminary data.</text>
</comment>
<gene>
    <name evidence="1" type="ORF">L6452_02430</name>
</gene>